<protein>
    <submittedName>
        <fullName evidence="1">Uncharacterized protein</fullName>
    </submittedName>
</protein>
<name>A0A8S1WCX1_PAROT</name>
<sequence>MTVPNIDIFKSFILKYIYTVEFNTQKVFETVFGIYSKSLFIEVMICLHLIKINNQKIKIEKFSFSYLRLFNYAFFSPKKIFMNLAQIAEQKKAYNSETFYIEKQPTDLSMNQLQVFWHFTKKVLFIQIPHQNQFILTMKIILTMKTQWKLTFISEIMRVLKKRIQQYIKVFNKIAHINFMLQREYKMKSDIYYFGLFMNLHLSKKYSPHQS</sequence>
<evidence type="ECO:0000313" key="1">
    <source>
        <dbReference type="EMBL" id="CAD8188094.1"/>
    </source>
</evidence>
<gene>
    <name evidence="1" type="ORF">POCTA_138.1.T0920018</name>
</gene>
<keyword evidence="2" id="KW-1185">Reference proteome</keyword>
<proteinExistence type="predicted"/>
<dbReference type="AlphaFoldDB" id="A0A8S1WCX1"/>
<dbReference type="EMBL" id="CAJJDP010000091">
    <property type="protein sequence ID" value="CAD8188094.1"/>
    <property type="molecule type" value="Genomic_DNA"/>
</dbReference>
<organism evidence="1 2">
    <name type="scientific">Paramecium octaurelia</name>
    <dbReference type="NCBI Taxonomy" id="43137"/>
    <lineage>
        <taxon>Eukaryota</taxon>
        <taxon>Sar</taxon>
        <taxon>Alveolata</taxon>
        <taxon>Ciliophora</taxon>
        <taxon>Intramacronucleata</taxon>
        <taxon>Oligohymenophorea</taxon>
        <taxon>Peniculida</taxon>
        <taxon>Parameciidae</taxon>
        <taxon>Paramecium</taxon>
    </lineage>
</organism>
<reference evidence="1" key="1">
    <citation type="submission" date="2021-01" db="EMBL/GenBank/DDBJ databases">
        <authorList>
            <consortium name="Genoscope - CEA"/>
            <person name="William W."/>
        </authorList>
    </citation>
    <scope>NUCLEOTIDE SEQUENCE</scope>
</reference>
<accession>A0A8S1WCX1</accession>
<evidence type="ECO:0000313" key="2">
    <source>
        <dbReference type="Proteomes" id="UP000683925"/>
    </source>
</evidence>
<comment type="caution">
    <text evidence="1">The sequence shown here is derived from an EMBL/GenBank/DDBJ whole genome shotgun (WGS) entry which is preliminary data.</text>
</comment>
<dbReference type="Proteomes" id="UP000683925">
    <property type="component" value="Unassembled WGS sequence"/>
</dbReference>